<name>A0A9P7ARL2_9AGAM</name>
<gene>
    <name evidence="2" type="ORF">HD556DRAFT_1291025</name>
</gene>
<feature type="non-terminal residue" evidence="2">
    <location>
        <position position="205"/>
    </location>
</feature>
<dbReference type="AlphaFoldDB" id="A0A9P7ARL2"/>
<dbReference type="GeneID" id="64593153"/>
<organism evidence="2 3">
    <name type="scientific">Suillus plorans</name>
    <dbReference type="NCBI Taxonomy" id="116603"/>
    <lineage>
        <taxon>Eukaryota</taxon>
        <taxon>Fungi</taxon>
        <taxon>Dikarya</taxon>
        <taxon>Basidiomycota</taxon>
        <taxon>Agaricomycotina</taxon>
        <taxon>Agaricomycetes</taxon>
        <taxon>Agaricomycetidae</taxon>
        <taxon>Boletales</taxon>
        <taxon>Suillineae</taxon>
        <taxon>Suillaceae</taxon>
        <taxon>Suillus</taxon>
    </lineage>
</organism>
<sequence length="205" mass="23747">MPRIRSDPNLNLCPDYNSEDFANTRAQLVNDNTTEEQAVQLLRNIWLANNNLDKRLWQQQLENDREELAHQQRMEEDEQERLKQEHIDEEEDARKEERKKNKHKYIPIQNSGVPDDPAVTPCSYALRKLDKGEYLELWYFTNDGLDEASTKKTVDDDAMILSSLPDGSTAWVSSASTRSARSVVNDEDLPFEEFCQACPRFLAAL</sequence>
<dbReference type="EMBL" id="JABBWE010000023">
    <property type="protein sequence ID" value="KAG1795073.1"/>
    <property type="molecule type" value="Genomic_DNA"/>
</dbReference>
<comment type="caution">
    <text evidence="2">The sequence shown here is derived from an EMBL/GenBank/DDBJ whole genome shotgun (WGS) entry which is preliminary data.</text>
</comment>
<dbReference type="RefSeq" id="XP_041161025.1">
    <property type="nucleotide sequence ID" value="XM_041299389.1"/>
</dbReference>
<proteinExistence type="predicted"/>
<evidence type="ECO:0000256" key="1">
    <source>
        <dbReference type="SAM" id="MobiDB-lite"/>
    </source>
</evidence>
<feature type="compositionally biased region" description="Basic and acidic residues" evidence="1">
    <location>
        <begin position="67"/>
        <end position="99"/>
    </location>
</feature>
<dbReference type="OrthoDB" id="2672960at2759"/>
<accession>A0A9P7ARL2</accession>
<evidence type="ECO:0000313" key="3">
    <source>
        <dbReference type="Proteomes" id="UP000719766"/>
    </source>
</evidence>
<feature type="region of interest" description="Disordered" evidence="1">
    <location>
        <begin position="67"/>
        <end position="102"/>
    </location>
</feature>
<evidence type="ECO:0000313" key="2">
    <source>
        <dbReference type="EMBL" id="KAG1795073.1"/>
    </source>
</evidence>
<reference evidence="2" key="1">
    <citation type="journal article" date="2020" name="New Phytol.">
        <title>Comparative genomics reveals dynamic genome evolution in host specialist ectomycorrhizal fungi.</title>
        <authorList>
            <person name="Lofgren L.A."/>
            <person name="Nguyen N.H."/>
            <person name="Vilgalys R."/>
            <person name="Ruytinx J."/>
            <person name="Liao H.L."/>
            <person name="Branco S."/>
            <person name="Kuo A."/>
            <person name="LaButti K."/>
            <person name="Lipzen A."/>
            <person name="Andreopoulos W."/>
            <person name="Pangilinan J."/>
            <person name="Riley R."/>
            <person name="Hundley H."/>
            <person name="Na H."/>
            <person name="Barry K."/>
            <person name="Grigoriev I.V."/>
            <person name="Stajich J.E."/>
            <person name="Kennedy P.G."/>
        </authorList>
    </citation>
    <scope>NUCLEOTIDE SEQUENCE</scope>
    <source>
        <strain evidence="2">S12</strain>
    </source>
</reference>
<protein>
    <submittedName>
        <fullName evidence="2">Uncharacterized protein</fullName>
    </submittedName>
</protein>
<keyword evidence="3" id="KW-1185">Reference proteome</keyword>
<dbReference type="Proteomes" id="UP000719766">
    <property type="component" value="Unassembled WGS sequence"/>
</dbReference>